<dbReference type="PANTHER" id="PTHR10091:SF0">
    <property type="entry name" value="GALACTOSE MUTAROTASE"/>
    <property type="match status" value="1"/>
</dbReference>
<evidence type="ECO:0000313" key="4">
    <source>
        <dbReference type="EMBL" id="AKP66635.1"/>
    </source>
</evidence>
<dbReference type="AlphaFoldDB" id="A0A0H4QYR6"/>
<organism evidence="4 5">
    <name type="scientific">Companilactobacillus ginsenosidimutans</name>
    <dbReference type="NCBI Taxonomy" id="1007676"/>
    <lineage>
        <taxon>Bacteria</taxon>
        <taxon>Bacillati</taxon>
        <taxon>Bacillota</taxon>
        <taxon>Bacilli</taxon>
        <taxon>Lactobacillales</taxon>
        <taxon>Lactobacillaceae</taxon>
        <taxon>Companilactobacillus</taxon>
    </lineage>
</organism>
<dbReference type="EMBL" id="CP012034">
    <property type="protein sequence ID" value="AKP66635.1"/>
    <property type="molecule type" value="Genomic_DNA"/>
</dbReference>
<proteinExistence type="inferred from homology"/>
<dbReference type="InterPro" id="IPR014718">
    <property type="entry name" value="GH-type_carb-bd"/>
</dbReference>
<name>A0A0H4QYR6_9LACO</name>
<dbReference type="CDD" id="cd09019">
    <property type="entry name" value="galactose_mutarotase_like"/>
    <property type="match status" value="1"/>
</dbReference>
<dbReference type="InterPro" id="IPR008183">
    <property type="entry name" value="Aldose_1/G6P_1-epimerase"/>
</dbReference>
<sequence>MISKKNFGQVNGENVELYTIENDNKTKISVMSYAATWQNFEVVEDGVSHSLIEHYDDLDGYLNDGYQVGRNVGRVAGRIGNAKFTINGNQFHLPANEGDNLLHGGNNGIQTHNFSSEMDEKNKSVTFKTTMKSSEDNFPGDLDLTITYKLTKNDEVEISYTGVSTEDTLFNPTCHVYFNLLNDQSDVSDMSLQINADKSLAVYGDKVPTGGMLPMTSGYDFRKPRTIAQGLKDLYDENQKIEFDDCYVIGNTKSSVATLSGDGRSVDLYSDRNGMVIFTANPKDSDKAEKHEYSSLATELQYLPDAINHKDFGDIVLPKGKTVKFTNKYKYTR</sequence>
<keyword evidence="5" id="KW-1185">Reference proteome</keyword>
<dbReference type="KEGG" id="lgn:ABM34_03065"/>
<accession>A0A0H4QYR6</accession>
<dbReference type="GO" id="GO:0004034">
    <property type="term" value="F:aldose 1-epimerase activity"/>
    <property type="evidence" value="ECO:0007669"/>
    <property type="project" value="TreeGrafter"/>
</dbReference>
<evidence type="ECO:0000256" key="1">
    <source>
        <dbReference type="ARBA" id="ARBA00006206"/>
    </source>
</evidence>
<protein>
    <submittedName>
        <fullName evidence="4">Aldose epimerase</fullName>
    </submittedName>
</protein>
<dbReference type="Pfam" id="PF01263">
    <property type="entry name" value="Aldose_epim"/>
    <property type="match status" value="1"/>
</dbReference>
<dbReference type="Proteomes" id="UP000036106">
    <property type="component" value="Chromosome"/>
</dbReference>
<dbReference type="InterPro" id="IPR011013">
    <property type="entry name" value="Gal_mutarotase_sf_dom"/>
</dbReference>
<dbReference type="GO" id="GO:0005737">
    <property type="term" value="C:cytoplasm"/>
    <property type="evidence" value="ECO:0007669"/>
    <property type="project" value="TreeGrafter"/>
</dbReference>
<reference evidence="5" key="1">
    <citation type="submission" date="2015-07" db="EMBL/GenBank/DDBJ databases">
        <title>Lactobacillus ginsenosidimutans/EMML 3141/ whole genome sequencing.</title>
        <authorList>
            <person name="Kim M.K."/>
            <person name="Im W.-T."/>
            <person name="Srinivasan S."/>
            <person name="Lee J.-J."/>
        </authorList>
    </citation>
    <scope>NUCLEOTIDE SEQUENCE [LARGE SCALE GENOMIC DNA]</scope>
    <source>
        <strain evidence="5">EMML 3041</strain>
    </source>
</reference>
<dbReference type="PATRIC" id="fig|1007676.4.peg.636"/>
<dbReference type="GO" id="GO:0030246">
    <property type="term" value="F:carbohydrate binding"/>
    <property type="evidence" value="ECO:0007669"/>
    <property type="project" value="InterPro"/>
</dbReference>
<dbReference type="GO" id="GO:0033499">
    <property type="term" value="P:galactose catabolic process via UDP-galactose, Leloir pathway"/>
    <property type="evidence" value="ECO:0007669"/>
    <property type="project" value="TreeGrafter"/>
</dbReference>
<evidence type="ECO:0000256" key="3">
    <source>
        <dbReference type="ARBA" id="ARBA00023277"/>
    </source>
</evidence>
<dbReference type="SUPFAM" id="SSF74650">
    <property type="entry name" value="Galactose mutarotase-like"/>
    <property type="match status" value="1"/>
</dbReference>
<keyword evidence="3" id="KW-0119">Carbohydrate metabolism</keyword>
<dbReference type="Gene3D" id="2.70.98.10">
    <property type="match status" value="1"/>
</dbReference>
<dbReference type="GO" id="GO:0006006">
    <property type="term" value="P:glucose metabolic process"/>
    <property type="evidence" value="ECO:0007669"/>
    <property type="project" value="TreeGrafter"/>
</dbReference>
<dbReference type="OrthoDB" id="9779408at2"/>
<comment type="similarity">
    <text evidence="1">Belongs to the aldose epimerase family.</text>
</comment>
<keyword evidence="2" id="KW-0413">Isomerase</keyword>
<dbReference type="STRING" id="1007676.ABM34_03065"/>
<dbReference type="PANTHER" id="PTHR10091">
    <property type="entry name" value="ALDOSE-1-EPIMERASE"/>
    <property type="match status" value="1"/>
</dbReference>
<evidence type="ECO:0000256" key="2">
    <source>
        <dbReference type="ARBA" id="ARBA00023235"/>
    </source>
</evidence>
<gene>
    <name evidence="4" type="ORF">ABM34_03065</name>
</gene>
<dbReference type="InterPro" id="IPR047215">
    <property type="entry name" value="Galactose_mutarotase-like"/>
</dbReference>
<dbReference type="RefSeq" id="WP_048703249.1">
    <property type="nucleotide sequence ID" value="NZ_CP012034.1"/>
</dbReference>
<evidence type="ECO:0000313" key="5">
    <source>
        <dbReference type="Proteomes" id="UP000036106"/>
    </source>
</evidence>